<name>A0A239PJ95_9PROT</name>
<dbReference type="InterPro" id="IPR043717">
    <property type="entry name" value="DUF5658"/>
</dbReference>
<keyword evidence="1" id="KW-1133">Transmembrane helix</keyword>
<organism evidence="3 4">
    <name type="scientific">Amphiplicatus metriothermophilus</name>
    <dbReference type="NCBI Taxonomy" id="1519374"/>
    <lineage>
        <taxon>Bacteria</taxon>
        <taxon>Pseudomonadati</taxon>
        <taxon>Pseudomonadota</taxon>
        <taxon>Alphaproteobacteria</taxon>
        <taxon>Parvularculales</taxon>
        <taxon>Parvularculaceae</taxon>
        <taxon>Amphiplicatus</taxon>
    </lineage>
</organism>
<keyword evidence="1" id="KW-0812">Transmembrane</keyword>
<dbReference type="OrthoDB" id="8482098at2"/>
<keyword evidence="1" id="KW-0472">Membrane</keyword>
<dbReference type="Proteomes" id="UP000198346">
    <property type="component" value="Unassembled WGS sequence"/>
</dbReference>
<protein>
    <recommendedName>
        <fullName evidence="2">DUF5658 domain-containing protein</fullName>
    </recommendedName>
</protein>
<sequence length="121" mass="13337">MFLSEKRRRRLVREAARSRGEVDNLRLAWASVALYNLVALFDIVSTVMAIGAGAGEEANPFMRAAMENLGPGWIGAKVALQAVISGMVIWFPHRIVLGIFTVALLFNAAIVINNFRIVYGF</sequence>
<proteinExistence type="predicted"/>
<reference evidence="3 4" key="1">
    <citation type="submission" date="2017-07" db="EMBL/GenBank/DDBJ databases">
        <authorList>
            <person name="Sun Z.S."/>
            <person name="Albrecht U."/>
            <person name="Echele G."/>
            <person name="Lee C.C."/>
        </authorList>
    </citation>
    <scope>NUCLEOTIDE SEQUENCE [LARGE SCALE GENOMIC DNA]</scope>
    <source>
        <strain evidence="3 4">CGMCC 1.12710</strain>
    </source>
</reference>
<evidence type="ECO:0000256" key="1">
    <source>
        <dbReference type="SAM" id="Phobius"/>
    </source>
</evidence>
<accession>A0A239PJ95</accession>
<feature type="domain" description="DUF5658" evidence="2">
    <location>
        <begin position="37"/>
        <end position="118"/>
    </location>
</feature>
<dbReference type="EMBL" id="FZQA01000001">
    <property type="protein sequence ID" value="SNT67695.1"/>
    <property type="molecule type" value="Genomic_DNA"/>
</dbReference>
<keyword evidence="4" id="KW-1185">Reference proteome</keyword>
<evidence type="ECO:0000259" key="2">
    <source>
        <dbReference type="Pfam" id="PF18902"/>
    </source>
</evidence>
<feature type="transmembrane region" description="Helical" evidence="1">
    <location>
        <begin position="98"/>
        <end position="119"/>
    </location>
</feature>
<dbReference type="Pfam" id="PF18902">
    <property type="entry name" value="DUF5658"/>
    <property type="match status" value="1"/>
</dbReference>
<dbReference type="RefSeq" id="WP_143265911.1">
    <property type="nucleotide sequence ID" value="NZ_FZQA01000001.1"/>
</dbReference>
<dbReference type="AlphaFoldDB" id="A0A239PJ95"/>
<evidence type="ECO:0000313" key="4">
    <source>
        <dbReference type="Proteomes" id="UP000198346"/>
    </source>
</evidence>
<feature type="transmembrane region" description="Helical" evidence="1">
    <location>
        <begin position="72"/>
        <end position="91"/>
    </location>
</feature>
<evidence type="ECO:0000313" key="3">
    <source>
        <dbReference type="EMBL" id="SNT67695.1"/>
    </source>
</evidence>
<gene>
    <name evidence="3" type="ORF">SAMN06297382_0187</name>
</gene>
<feature type="transmembrane region" description="Helical" evidence="1">
    <location>
        <begin position="27"/>
        <end position="52"/>
    </location>
</feature>